<feature type="transmembrane region" description="Helical" evidence="7">
    <location>
        <begin position="366"/>
        <end position="389"/>
    </location>
</feature>
<feature type="transmembrane region" description="Helical" evidence="7">
    <location>
        <begin position="268"/>
        <end position="286"/>
    </location>
</feature>
<dbReference type="CDD" id="cd17319">
    <property type="entry name" value="MFS_ExuT_GudP_like"/>
    <property type="match status" value="1"/>
</dbReference>
<keyword evidence="6 7" id="KW-0472">Membrane</keyword>
<dbReference type="Proteomes" id="UP000027778">
    <property type="component" value="Unassembled WGS sequence"/>
</dbReference>
<dbReference type="STRING" id="574375.AZF08_05595"/>
<feature type="transmembrane region" description="Helical" evidence="7">
    <location>
        <begin position="48"/>
        <end position="68"/>
    </location>
</feature>
<feature type="transmembrane region" description="Helical" evidence="7">
    <location>
        <begin position="395"/>
        <end position="416"/>
    </location>
</feature>
<dbReference type="InterPro" id="IPR020846">
    <property type="entry name" value="MFS_dom"/>
</dbReference>
<evidence type="ECO:0000313" key="10">
    <source>
        <dbReference type="Proteomes" id="UP000027778"/>
    </source>
</evidence>
<keyword evidence="5 7" id="KW-1133">Transmembrane helix</keyword>
<feature type="transmembrane region" description="Helical" evidence="7">
    <location>
        <begin position="12"/>
        <end position="28"/>
    </location>
</feature>
<dbReference type="GO" id="GO:0005886">
    <property type="term" value="C:plasma membrane"/>
    <property type="evidence" value="ECO:0007669"/>
    <property type="project" value="UniProtKB-SubCell"/>
</dbReference>
<comment type="subcellular location">
    <subcellularLocation>
        <location evidence="1">Cell membrane</location>
        <topology evidence="1">Multi-pass membrane protein</topology>
    </subcellularLocation>
</comment>
<dbReference type="eggNOG" id="COG2271">
    <property type="taxonomic scope" value="Bacteria"/>
</dbReference>
<feature type="transmembrane region" description="Helical" evidence="7">
    <location>
        <begin position="307"/>
        <end position="327"/>
    </location>
</feature>
<dbReference type="InterPro" id="IPR036259">
    <property type="entry name" value="MFS_trans_sf"/>
</dbReference>
<protein>
    <submittedName>
        <fullName evidence="9">MFS transporter</fullName>
    </submittedName>
</protein>
<dbReference type="PANTHER" id="PTHR11662:SF399">
    <property type="entry name" value="FI19708P1-RELATED"/>
    <property type="match status" value="1"/>
</dbReference>
<evidence type="ECO:0000256" key="4">
    <source>
        <dbReference type="ARBA" id="ARBA00022692"/>
    </source>
</evidence>
<feature type="transmembrane region" description="Helical" evidence="7">
    <location>
        <begin position="156"/>
        <end position="188"/>
    </location>
</feature>
<gene>
    <name evidence="9" type="ORF">BAGA_26065</name>
</gene>
<accession>A0A073KBG9</accession>
<name>A0A073KBG9_9BACI</name>
<dbReference type="InterPro" id="IPR000849">
    <property type="entry name" value="Sugar_P_transporter"/>
</dbReference>
<dbReference type="SUPFAM" id="SSF103473">
    <property type="entry name" value="MFS general substrate transporter"/>
    <property type="match status" value="1"/>
</dbReference>
<dbReference type="PIRSF" id="PIRSF002808">
    <property type="entry name" value="Hexose_phosphate_transp"/>
    <property type="match status" value="1"/>
</dbReference>
<feature type="transmembrane region" description="Helical" evidence="7">
    <location>
        <begin position="232"/>
        <end position="256"/>
    </location>
</feature>
<dbReference type="AlphaFoldDB" id="A0A073KBG9"/>
<feature type="domain" description="Major facilitator superfamily (MFS) profile" evidence="8">
    <location>
        <begin position="14"/>
        <end position="421"/>
    </location>
</feature>
<reference evidence="9 10" key="1">
    <citation type="submission" date="2014-06" db="EMBL/GenBank/DDBJ databases">
        <title>Draft genome sequence of Bacillus gaemokensis JCM 15801 (MCCC 1A00707).</title>
        <authorList>
            <person name="Lai Q."/>
            <person name="Liu Y."/>
            <person name="Shao Z."/>
        </authorList>
    </citation>
    <scope>NUCLEOTIDE SEQUENCE [LARGE SCALE GENOMIC DNA]</scope>
    <source>
        <strain evidence="9 10">JCM 15801</strain>
    </source>
</reference>
<feature type="transmembrane region" description="Helical" evidence="7">
    <location>
        <begin position="333"/>
        <end position="354"/>
    </location>
</feature>
<dbReference type="InterPro" id="IPR011701">
    <property type="entry name" value="MFS"/>
</dbReference>
<dbReference type="InterPro" id="IPR050382">
    <property type="entry name" value="MFS_Na/Anion_cotransporter"/>
</dbReference>
<dbReference type="Gene3D" id="1.20.1250.20">
    <property type="entry name" value="MFS general substrate transporter like domains"/>
    <property type="match status" value="2"/>
</dbReference>
<proteinExistence type="predicted"/>
<keyword evidence="4 7" id="KW-0812">Transmembrane</keyword>
<evidence type="ECO:0000259" key="8">
    <source>
        <dbReference type="PROSITE" id="PS50850"/>
    </source>
</evidence>
<evidence type="ECO:0000256" key="1">
    <source>
        <dbReference type="ARBA" id="ARBA00004651"/>
    </source>
</evidence>
<organism evidence="9 10">
    <name type="scientific">Bacillus gaemokensis</name>
    <dbReference type="NCBI Taxonomy" id="574375"/>
    <lineage>
        <taxon>Bacteria</taxon>
        <taxon>Bacillati</taxon>
        <taxon>Bacillota</taxon>
        <taxon>Bacilli</taxon>
        <taxon>Bacillales</taxon>
        <taxon>Bacillaceae</taxon>
        <taxon>Bacillus</taxon>
        <taxon>Bacillus cereus group</taxon>
    </lineage>
</organism>
<comment type="caution">
    <text evidence="9">The sequence shown here is derived from an EMBL/GenBank/DDBJ whole genome shotgun (WGS) entry which is preliminary data.</text>
</comment>
<sequence length="424" mass="46799">MHPADTTKKFRWTVVFWLLAGGIINYLDRTNLSIATPEIMKDLDFTKTQIGLLGTVFAWVYATMQLPAGWLIDKYGAKKIYFIAIILWSVATALTGVLNSFFMFIIARILLGIGEAPCWPTGAKVTSEWFPKKERGLATGIWDSASKWGPAISPPILIFFMVTFGWRGLFFVTGLIGIIFGIIFLMFYHEPRKSRKLSKEELKYIESDHIEETPGKQDSKIRWGKLFTYRTMWGLILGYFCTIWSWNIFLVFLPLYLVESYHISLTKLGIYASIPYFGGVFGNIFGGYLTKKMVDKGVASPINSKRMLISISAVLTAIVLIILPFVHDIVSTVTLMTLAICFISSITGGAWALAGDVAPASSVASVSSIQSFGGYFGGAFSPVVAGIIVDATGSYALAFISGGIIAGCGAICYWFIVRKPIEAR</sequence>
<dbReference type="Pfam" id="PF07690">
    <property type="entry name" value="MFS_1"/>
    <property type="match status" value="1"/>
</dbReference>
<dbReference type="PROSITE" id="PS50850">
    <property type="entry name" value="MFS"/>
    <property type="match status" value="1"/>
</dbReference>
<dbReference type="PANTHER" id="PTHR11662">
    <property type="entry name" value="SOLUTE CARRIER FAMILY 17"/>
    <property type="match status" value="1"/>
</dbReference>
<evidence type="ECO:0000256" key="2">
    <source>
        <dbReference type="ARBA" id="ARBA00022448"/>
    </source>
</evidence>
<keyword evidence="3" id="KW-1003">Cell membrane</keyword>
<evidence type="ECO:0000256" key="6">
    <source>
        <dbReference type="ARBA" id="ARBA00023136"/>
    </source>
</evidence>
<evidence type="ECO:0000256" key="7">
    <source>
        <dbReference type="SAM" id="Phobius"/>
    </source>
</evidence>
<evidence type="ECO:0000256" key="3">
    <source>
        <dbReference type="ARBA" id="ARBA00022475"/>
    </source>
</evidence>
<keyword evidence="10" id="KW-1185">Reference proteome</keyword>
<evidence type="ECO:0000313" key="9">
    <source>
        <dbReference type="EMBL" id="KEK24614.1"/>
    </source>
</evidence>
<keyword evidence="2" id="KW-0813">Transport</keyword>
<evidence type="ECO:0000256" key="5">
    <source>
        <dbReference type="ARBA" id="ARBA00022989"/>
    </source>
</evidence>
<dbReference type="GO" id="GO:0022857">
    <property type="term" value="F:transmembrane transporter activity"/>
    <property type="evidence" value="ECO:0007669"/>
    <property type="project" value="InterPro"/>
</dbReference>
<dbReference type="EMBL" id="JOTM01000006">
    <property type="protein sequence ID" value="KEK24614.1"/>
    <property type="molecule type" value="Genomic_DNA"/>
</dbReference>
<feature type="transmembrane region" description="Helical" evidence="7">
    <location>
        <begin position="80"/>
        <end position="107"/>
    </location>
</feature>